<name>A0A8S3YTM4_9EUPU</name>
<comment type="cofactor">
    <cofactor evidence="1">
        <name>Zn(2+)</name>
        <dbReference type="ChEBI" id="CHEBI:29105"/>
    </cofactor>
</comment>
<dbReference type="EMBL" id="CAJHNH020000632">
    <property type="protein sequence ID" value="CAG5118932.1"/>
    <property type="molecule type" value="Genomic_DNA"/>
</dbReference>
<evidence type="ECO:0000256" key="2">
    <source>
        <dbReference type="ARBA" id="ARBA00008072"/>
    </source>
</evidence>
<feature type="domain" description="Alcohol dehydrogenase-like N-terminal" evidence="8">
    <location>
        <begin position="24"/>
        <end position="133"/>
    </location>
</feature>
<evidence type="ECO:0000256" key="4">
    <source>
        <dbReference type="ARBA" id="ARBA00022833"/>
    </source>
</evidence>
<evidence type="ECO:0000259" key="8">
    <source>
        <dbReference type="Pfam" id="PF08240"/>
    </source>
</evidence>
<evidence type="ECO:0000313" key="9">
    <source>
        <dbReference type="EMBL" id="CAG5118932.1"/>
    </source>
</evidence>
<dbReference type="PANTHER" id="PTHR43161:SF9">
    <property type="entry name" value="SORBITOL DEHYDROGENASE"/>
    <property type="match status" value="1"/>
</dbReference>
<feature type="non-terminal residue" evidence="9">
    <location>
        <position position="1"/>
    </location>
</feature>
<comment type="similarity">
    <text evidence="2">Belongs to the zinc-containing alcohol dehydrogenase family.</text>
</comment>
<keyword evidence="10" id="KW-1185">Reference proteome</keyword>
<dbReference type="Pfam" id="PF08240">
    <property type="entry name" value="ADH_N"/>
    <property type="match status" value="1"/>
</dbReference>
<keyword evidence="5" id="KW-0560">Oxidoreductase</keyword>
<comment type="caution">
    <text evidence="9">The sequence shown here is derived from an EMBL/GenBank/DDBJ whole genome shotgun (WGS) entry which is preliminary data.</text>
</comment>
<dbReference type="InterPro" id="IPR011032">
    <property type="entry name" value="GroES-like_sf"/>
</dbReference>
<dbReference type="GO" id="GO:0016491">
    <property type="term" value="F:oxidoreductase activity"/>
    <property type="evidence" value="ECO:0007669"/>
    <property type="project" value="UniProtKB-KW"/>
</dbReference>
<keyword evidence="4" id="KW-0862">Zinc</keyword>
<dbReference type="InterPro" id="IPR013154">
    <property type="entry name" value="ADH-like_N"/>
</dbReference>
<dbReference type="AlphaFoldDB" id="A0A8S3YTM4"/>
<evidence type="ECO:0000256" key="3">
    <source>
        <dbReference type="ARBA" id="ARBA00022723"/>
    </source>
</evidence>
<dbReference type="PANTHER" id="PTHR43161">
    <property type="entry name" value="SORBITOL DEHYDROGENASE"/>
    <property type="match status" value="1"/>
</dbReference>
<dbReference type="InterPro" id="IPR002328">
    <property type="entry name" value="ADH_Zn_CS"/>
</dbReference>
<dbReference type="OrthoDB" id="6127848at2759"/>
<keyword evidence="3" id="KW-0479">Metal-binding</keyword>
<dbReference type="Proteomes" id="UP000678393">
    <property type="component" value="Unassembled WGS sequence"/>
</dbReference>
<dbReference type="Gene3D" id="3.90.180.10">
    <property type="entry name" value="Medium-chain alcohol dehydrogenases, catalytic domain"/>
    <property type="match status" value="1"/>
</dbReference>
<dbReference type="GO" id="GO:0008270">
    <property type="term" value="F:zinc ion binding"/>
    <property type="evidence" value="ECO:0007669"/>
    <property type="project" value="InterPro"/>
</dbReference>
<organism evidence="9 10">
    <name type="scientific">Candidula unifasciata</name>
    <dbReference type="NCBI Taxonomy" id="100452"/>
    <lineage>
        <taxon>Eukaryota</taxon>
        <taxon>Metazoa</taxon>
        <taxon>Spiralia</taxon>
        <taxon>Lophotrochozoa</taxon>
        <taxon>Mollusca</taxon>
        <taxon>Gastropoda</taxon>
        <taxon>Heterobranchia</taxon>
        <taxon>Euthyneura</taxon>
        <taxon>Panpulmonata</taxon>
        <taxon>Eupulmonata</taxon>
        <taxon>Stylommatophora</taxon>
        <taxon>Helicina</taxon>
        <taxon>Helicoidea</taxon>
        <taxon>Geomitridae</taxon>
        <taxon>Candidula</taxon>
    </lineage>
</organism>
<reference evidence="9" key="1">
    <citation type="submission" date="2021-04" db="EMBL/GenBank/DDBJ databases">
        <authorList>
            <consortium name="Molecular Ecology Group"/>
        </authorList>
    </citation>
    <scope>NUCLEOTIDE SEQUENCE</scope>
</reference>
<evidence type="ECO:0000256" key="7">
    <source>
        <dbReference type="ARBA" id="ARBA00032485"/>
    </source>
</evidence>
<accession>A0A8S3YTM4</accession>
<gene>
    <name evidence="9" type="ORF">CUNI_LOCUS4490</name>
</gene>
<dbReference type="SUPFAM" id="SSF50129">
    <property type="entry name" value="GroES-like"/>
    <property type="match status" value="1"/>
</dbReference>
<evidence type="ECO:0000256" key="1">
    <source>
        <dbReference type="ARBA" id="ARBA00001947"/>
    </source>
</evidence>
<dbReference type="PROSITE" id="PS00059">
    <property type="entry name" value="ADH_ZINC"/>
    <property type="match status" value="1"/>
</dbReference>
<evidence type="ECO:0000256" key="6">
    <source>
        <dbReference type="ARBA" id="ARBA00026132"/>
    </source>
</evidence>
<sequence>MNRSARLHGKGDLRVEDVPLPETGPEDVLVQMAFVGMCHTDVHFFDHGHVDRFLVERPLTLGHEMSGVVSQLGSNVLGFKPGDRVTIDTNRPCFQCKNCGDRRYNICSDGKYAGLPPIDGGYARFMVTPAYTCH</sequence>
<protein>
    <recommendedName>
        <fullName evidence="6">Sorbitol dehydrogenase</fullName>
    </recommendedName>
    <alternativeName>
        <fullName evidence="7">Polyol dehydrogenase</fullName>
    </alternativeName>
</protein>
<proteinExistence type="inferred from homology"/>
<evidence type="ECO:0000313" key="10">
    <source>
        <dbReference type="Proteomes" id="UP000678393"/>
    </source>
</evidence>
<evidence type="ECO:0000256" key="5">
    <source>
        <dbReference type="ARBA" id="ARBA00023002"/>
    </source>
</evidence>